<comment type="caution">
    <text evidence="11">The sequence shown here is derived from an EMBL/GenBank/DDBJ whole genome shotgun (WGS) entry which is preliminary data.</text>
</comment>
<feature type="domain" description="Pyruvate carboxyltransferase" evidence="10">
    <location>
        <begin position="5"/>
        <end position="271"/>
    </location>
</feature>
<reference evidence="11 12" key="1">
    <citation type="submission" date="2023-04" db="EMBL/GenBank/DDBJ databases">
        <title>A novel bacteria isolated from coastal sediment.</title>
        <authorList>
            <person name="Liu X.-J."/>
            <person name="Du Z.-J."/>
        </authorList>
    </citation>
    <scope>NUCLEOTIDE SEQUENCE [LARGE SCALE GENOMIC DNA]</scope>
    <source>
        <strain evidence="11 12">SDUM461004</strain>
    </source>
</reference>
<evidence type="ECO:0000256" key="4">
    <source>
        <dbReference type="ARBA" id="ARBA00022624"/>
    </source>
</evidence>
<comment type="pathway">
    <text evidence="1">Amino-acid biosynthesis; L-isoleucine biosynthesis; 2-oxobutanoate from pyruvate: step 1/3.</text>
</comment>
<dbReference type="CDD" id="cd07941">
    <property type="entry name" value="DRE_TIM_LeuA3"/>
    <property type="match status" value="1"/>
</dbReference>
<dbReference type="Proteomes" id="UP001243717">
    <property type="component" value="Unassembled WGS sequence"/>
</dbReference>
<dbReference type="Pfam" id="PF22617">
    <property type="entry name" value="HCS_D2"/>
    <property type="match status" value="1"/>
</dbReference>
<evidence type="ECO:0000256" key="5">
    <source>
        <dbReference type="ARBA" id="ARBA00022679"/>
    </source>
</evidence>
<evidence type="ECO:0000259" key="10">
    <source>
        <dbReference type="PROSITE" id="PS50991"/>
    </source>
</evidence>
<organism evidence="11 12">
    <name type="scientific">Thalassobacterium sedimentorum</name>
    <dbReference type="NCBI Taxonomy" id="3041258"/>
    <lineage>
        <taxon>Bacteria</taxon>
        <taxon>Pseudomonadati</taxon>
        <taxon>Verrucomicrobiota</taxon>
        <taxon>Opitutia</taxon>
        <taxon>Puniceicoccales</taxon>
        <taxon>Coraliomargaritaceae</taxon>
        <taxon>Thalassobacterium</taxon>
    </lineage>
</organism>
<dbReference type="EMBL" id="JARXIC010000017">
    <property type="protein sequence ID" value="MDQ8195085.1"/>
    <property type="molecule type" value="Genomic_DNA"/>
</dbReference>
<dbReference type="Pfam" id="PF08502">
    <property type="entry name" value="LeuA_dimer"/>
    <property type="match status" value="1"/>
</dbReference>
<dbReference type="InterPro" id="IPR005675">
    <property type="entry name" value="Citramal_synthase"/>
</dbReference>
<evidence type="ECO:0000256" key="3">
    <source>
        <dbReference type="ARBA" id="ARBA00022605"/>
    </source>
</evidence>
<evidence type="ECO:0000256" key="7">
    <source>
        <dbReference type="ARBA" id="ARBA00048263"/>
    </source>
</evidence>
<evidence type="ECO:0000256" key="6">
    <source>
        <dbReference type="ARBA" id="ARBA00023304"/>
    </source>
</evidence>
<dbReference type="Gene3D" id="3.30.160.270">
    <property type="match status" value="1"/>
</dbReference>
<dbReference type="EC" id="2.3.3.21" evidence="8"/>
<dbReference type="InterPro" id="IPR013785">
    <property type="entry name" value="Aldolase_TIM"/>
</dbReference>
<evidence type="ECO:0000313" key="12">
    <source>
        <dbReference type="Proteomes" id="UP001243717"/>
    </source>
</evidence>
<protein>
    <recommendedName>
        <fullName evidence="8">Citramalate synthase</fullName>
        <ecNumber evidence="8">2.3.3.21</ecNumber>
    </recommendedName>
</protein>
<gene>
    <name evidence="11" type="primary">cimA</name>
    <name evidence="11" type="ORF">QEH59_11660</name>
</gene>
<keyword evidence="5 9" id="KW-0808">Transferase</keyword>
<name>A0ABU1AMK4_9BACT</name>
<accession>A0ABU1AMK4</accession>
<evidence type="ECO:0000313" key="11">
    <source>
        <dbReference type="EMBL" id="MDQ8195085.1"/>
    </source>
</evidence>
<keyword evidence="3" id="KW-0028">Amino-acid biosynthesis</keyword>
<keyword evidence="12" id="KW-1185">Reference proteome</keyword>
<evidence type="ECO:0000256" key="2">
    <source>
        <dbReference type="ARBA" id="ARBA00006154"/>
    </source>
</evidence>
<dbReference type="InterPro" id="IPR000891">
    <property type="entry name" value="PYR_CT"/>
</dbReference>
<dbReference type="Gene3D" id="3.20.20.70">
    <property type="entry name" value="Aldolase class I"/>
    <property type="match status" value="1"/>
</dbReference>
<dbReference type="PROSITE" id="PS00815">
    <property type="entry name" value="AIPM_HOMOCIT_SYNTH_1"/>
    <property type="match status" value="1"/>
</dbReference>
<dbReference type="SMART" id="SM00917">
    <property type="entry name" value="LeuA_dimer"/>
    <property type="match status" value="1"/>
</dbReference>
<comment type="catalytic activity">
    <reaction evidence="7">
        <text>pyruvate + acetyl-CoA + H2O = (3R)-citramalate + CoA + H(+)</text>
        <dbReference type="Rhea" id="RHEA:19045"/>
        <dbReference type="ChEBI" id="CHEBI:15361"/>
        <dbReference type="ChEBI" id="CHEBI:15377"/>
        <dbReference type="ChEBI" id="CHEBI:15378"/>
        <dbReference type="ChEBI" id="CHEBI:30934"/>
        <dbReference type="ChEBI" id="CHEBI:57287"/>
        <dbReference type="ChEBI" id="CHEBI:57288"/>
        <dbReference type="EC" id="2.3.3.21"/>
    </reaction>
</comment>
<dbReference type="InterPro" id="IPR002034">
    <property type="entry name" value="AIPM/Hcit_synth_CS"/>
</dbReference>
<comment type="similarity">
    <text evidence="2 9">Belongs to the alpha-IPM synthase/homocitrate synthase family.</text>
</comment>
<evidence type="ECO:0000256" key="9">
    <source>
        <dbReference type="RuleBase" id="RU003523"/>
    </source>
</evidence>
<keyword evidence="4" id="KW-0412">Isoleucine biosynthesis</keyword>
<dbReference type="InterPro" id="IPR013709">
    <property type="entry name" value="2-isopropylmalate_synth_dimer"/>
</dbReference>
<dbReference type="PANTHER" id="PTHR43538:SF1">
    <property type="entry name" value="(R)-CITRAMALATE SYNTHASE"/>
    <property type="match status" value="1"/>
</dbReference>
<keyword evidence="6" id="KW-0100">Branched-chain amino acid biosynthesis</keyword>
<dbReference type="InterPro" id="IPR036230">
    <property type="entry name" value="LeuA_allosteric_dom_sf"/>
</dbReference>
<dbReference type="PANTHER" id="PTHR43538">
    <property type="entry name" value="ALPHA-IPM SYNTHASE/HOMOCITRATE SYNTHASE"/>
    <property type="match status" value="1"/>
</dbReference>
<dbReference type="PROSITE" id="PS50991">
    <property type="entry name" value="PYR_CT"/>
    <property type="match status" value="1"/>
</dbReference>
<proteinExistence type="inferred from homology"/>
<sequence length="528" mass="57691">MTQAIKIYDTTLRDGTQGEGVSFTVAGKIRVAEKLDQFGIDYIEGGWPGSNPRDMAFFEEAQKLNLKHAKIAAFGSTRRASLTAEEDPQLQLLLDAKTPVVTIFGKTWLLHVVEILRTTAEENLKMIEDSVRFLKENGREVIYDAEHFFDGFCDNPDYALQTLEAAKRGGAINLTLCDTNGGKLVSEVNEIVDQVVAHFPDTPIGVHCHNDSGLGVAVSLAGVESGAALVQGTINGVGERNGNGNLTTIIPNLILKMGKELNCAPNLKQLRDLSLFVDEMANRASDNSAPFVGPAAFAHKGGVHADAAAKVKHSYEHIEPELVGNRTRVLVSDMSGRSSVMMKAKEIGVDLDPRSPELKEFLAELKELEFRGYGYEAADASFKLLLNRFLKGKKEDFELIGYRVMVGHQSSLKRTVSEATVQVKIGDEIHHTVAEANGPVGALDDALRKAIAPVFPEIMDVELIDFKVRILDSQHGADALIRVQIESTDGHEIWGTVGASDNIIEATWEALVDSVEYKILLESEKESK</sequence>
<evidence type="ECO:0000256" key="1">
    <source>
        <dbReference type="ARBA" id="ARBA00004743"/>
    </source>
</evidence>
<dbReference type="PROSITE" id="PS00816">
    <property type="entry name" value="AIPM_HOMOCIT_SYNTH_2"/>
    <property type="match status" value="1"/>
</dbReference>
<dbReference type="InterPro" id="IPR054691">
    <property type="entry name" value="LeuA/HCS_post-cat"/>
</dbReference>
<dbReference type="RefSeq" id="WP_308985544.1">
    <property type="nucleotide sequence ID" value="NZ_JARXIC010000017.1"/>
</dbReference>
<dbReference type="Pfam" id="PF00682">
    <property type="entry name" value="HMGL-like"/>
    <property type="match status" value="1"/>
</dbReference>
<dbReference type="SUPFAM" id="SSF110921">
    <property type="entry name" value="2-isopropylmalate synthase LeuA, allosteric (dimerisation) domain"/>
    <property type="match status" value="1"/>
</dbReference>
<dbReference type="SUPFAM" id="SSF51569">
    <property type="entry name" value="Aldolase"/>
    <property type="match status" value="1"/>
</dbReference>
<dbReference type="NCBIfam" id="TIGR00977">
    <property type="entry name" value="citramal_synth"/>
    <property type="match status" value="1"/>
</dbReference>
<evidence type="ECO:0000256" key="8">
    <source>
        <dbReference type="NCBIfam" id="TIGR00977"/>
    </source>
</evidence>
<dbReference type="Gene3D" id="1.10.238.260">
    <property type="match status" value="1"/>
</dbReference>